<accession>A0A9W4XKL6</accession>
<protein>
    <submittedName>
        <fullName evidence="1">Uncharacterized protein</fullName>
    </submittedName>
</protein>
<dbReference type="EMBL" id="CAOQHR010000005">
    <property type="protein sequence ID" value="CAI6335419.1"/>
    <property type="molecule type" value="Genomic_DNA"/>
</dbReference>
<proteinExistence type="predicted"/>
<dbReference type="Proteomes" id="UP001152607">
    <property type="component" value="Unassembled WGS sequence"/>
</dbReference>
<sequence length="119" mass="13684">MHSLWLTRRHRCDASSTDRGMGADKRGRREGSAALLRQQYPDSHYICAYVYAENPLGKGKLETEEHEMSPDRPTRTTQVPIYGTCQALVNWNPGDNKKKILHVRGFQYCTFIQPLAYIN</sequence>
<gene>
    <name evidence="1" type="ORF">PDIGIT_LOCUS8500</name>
</gene>
<evidence type="ECO:0000313" key="1">
    <source>
        <dbReference type="EMBL" id="CAI6335419.1"/>
    </source>
</evidence>
<evidence type="ECO:0000313" key="2">
    <source>
        <dbReference type="Proteomes" id="UP001152607"/>
    </source>
</evidence>
<keyword evidence="2" id="KW-1185">Reference proteome</keyword>
<reference evidence="1" key="1">
    <citation type="submission" date="2023-01" db="EMBL/GenBank/DDBJ databases">
        <authorList>
            <person name="Van Ghelder C."/>
            <person name="Rancurel C."/>
        </authorList>
    </citation>
    <scope>NUCLEOTIDE SEQUENCE</scope>
    <source>
        <strain evidence="1">CNCM I-4278</strain>
    </source>
</reference>
<organism evidence="1 2">
    <name type="scientific">Periconia digitata</name>
    <dbReference type="NCBI Taxonomy" id="1303443"/>
    <lineage>
        <taxon>Eukaryota</taxon>
        <taxon>Fungi</taxon>
        <taxon>Dikarya</taxon>
        <taxon>Ascomycota</taxon>
        <taxon>Pezizomycotina</taxon>
        <taxon>Dothideomycetes</taxon>
        <taxon>Pleosporomycetidae</taxon>
        <taxon>Pleosporales</taxon>
        <taxon>Massarineae</taxon>
        <taxon>Periconiaceae</taxon>
        <taxon>Periconia</taxon>
    </lineage>
</organism>
<name>A0A9W4XKL6_9PLEO</name>
<dbReference type="AlphaFoldDB" id="A0A9W4XKL6"/>
<comment type="caution">
    <text evidence="1">The sequence shown here is derived from an EMBL/GenBank/DDBJ whole genome shotgun (WGS) entry which is preliminary data.</text>
</comment>